<evidence type="ECO:0000313" key="1">
    <source>
        <dbReference type="EMBL" id="PQQ01034.1"/>
    </source>
</evidence>
<dbReference type="InterPro" id="IPR008480">
    <property type="entry name" value="DUF761_pln"/>
</dbReference>
<accession>A0A314YAI6</accession>
<dbReference type="PANTHER" id="PTHR33265">
    <property type="entry name" value="AVR9/CF-9 RAPIDLY ELICITED PROTEIN-RELATED"/>
    <property type="match status" value="1"/>
</dbReference>
<evidence type="ECO:0008006" key="3">
    <source>
        <dbReference type="Google" id="ProtNLM"/>
    </source>
</evidence>
<dbReference type="EMBL" id="PJQY01001620">
    <property type="protein sequence ID" value="PQQ01034.1"/>
    <property type="molecule type" value="Genomic_DNA"/>
</dbReference>
<name>A0A314YAI6_PRUYE</name>
<organism evidence="1 2">
    <name type="scientific">Prunus yedoensis var. nudiflora</name>
    <dbReference type="NCBI Taxonomy" id="2094558"/>
    <lineage>
        <taxon>Eukaryota</taxon>
        <taxon>Viridiplantae</taxon>
        <taxon>Streptophyta</taxon>
        <taxon>Embryophyta</taxon>
        <taxon>Tracheophyta</taxon>
        <taxon>Spermatophyta</taxon>
        <taxon>Magnoliopsida</taxon>
        <taxon>eudicotyledons</taxon>
        <taxon>Gunneridae</taxon>
        <taxon>Pentapetalae</taxon>
        <taxon>rosids</taxon>
        <taxon>fabids</taxon>
        <taxon>Rosales</taxon>
        <taxon>Rosaceae</taxon>
        <taxon>Amygdaloideae</taxon>
        <taxon>Amygdaleae</taxon>
        <taxon>Prunus</taxon>
    </lineage>
</organism>
<dbReference type="AlphaFoldDB" id="A0A314YAI6"/>
<sequence>MSKKRLPIFQKVSKLLRIFIFIAKVRKLSFENSFLRRKLQTSKKLKLLKHYNNGFRGEYQFSPSNTPLIHYHRRQLMKSRSPQDIYSLFFFLCKCWGSSLRVEGEDICGDFTMEALPPATGEDDNAVALLEPLDWGDEEASIDLRAQMFIDRFYEEMRMQRQESF</sequence>
<dbReference type="PANTHER" id="PTHR33265:SF10">
    <property type="entry name" value="OS01G0133200 PROTEIN"/>
    <property type="match status" value="1"/>
</dbReference>
<comment type="caution">
    <text evidence="1">The sequence shown here is derived from an EMBL/GenBank/DDBJ whole genome shotgun (WGS) entry which is preliminary data.</text>
</comment>
<evidence type="ECO:0000313" key="2">
    <source>
        <dbReference type="Proteomes" id="UP000250321"/>
    </source>
</evidence>
<keyword evidence="2" id="KW-1185">Reference proteome</keyword>
<gene>
    <name evidence="1" type="ORF">Pyn_23079</name>
</gene>
<protein>
    <recommendedName>
        <fullName evidence="3">Cotton fiber protein</fullName>
    </recommendedName>
</protein>
<dbReference type="Proteomes" id="UP000250321">
    <property type="component" value="Unassembled WGS sequence"/>
</dbReference>
<proteinExistence type="predicted"/>
<dbReference type="OrthoDB" id="1936669at2759"/>
<reference evidence="1 2" key="1">
    <citation type="submission" date="2018-02" db="EMBL/GenBank/DDBJ databases">
        <title>Draft genome of wild Prunus yedoensis var. nudiflora.</title>
        <authorList>
            <person name="Baek S."/>
            <person name="Kim J.-H."/>
            <person name="Choi K."/>
            <person name="Kim G.-B."/>
            <person name="Cho A."/>
            <person name="Jang H."/>
            <person name="Shin C.-H."/>
            <person name="Yu H.-J."/>
            <person name="Mun J.-H."/>
        </authorList>
    </citation>
    <scope>NUCLEOTIDE SEQUENCE [LARGE SCALE GENOMIC DNA]</scope>
    <source>
        <strain evidence="2">cv. Jeju island</strain>
        <tissue evidence="1">Leaf</tissue>
    </source>
</reference>
<dbReference type="Pfam" id="PF05553">
    <property type="entry name" value="DUF761"/>
    <property type="match status" value="1"/>
</dbReference>